<dbReference type="AlphaFoldDB" id="A0A8X8DBV4"/>
<reference evidence="1" key="1">
    <citation type="journal article" date="2020" name="bioRxiv">
        <title>Hybrid origin of Populus tomentosa Carr. identified through genome sequencing and phylogenomic analysis.</title>
        <authorList>
            <person name="An X."/>
            <person name="Gao K."/>
            <person name="Chen Z."/>
            <person name="Li J."/>
            <person name="Yang X."/>
            <person name="Yang X."/>
            <person name="Zhou J."/>
            <person name="Guo T."/>
            <person name="Zhao T."/>
            <person name="Huang S."/>
            <person name="Miao D."/>
            <person name="Khan W.U."/>
            <person name="Rao P."/>
            <person name="Ye M."/>
            <person name="Lei B."/>
            <person name="Liao W."/>
            <person name="Wang J."/>
            <person name="Ji L."/>
            <person name="Li Y."/>
            <person name="Guo B."/>
            <person name="Mustafa N.S."/>
            <person name="Li S."/>
            <person name="Yun Q."/>
            <person name="Keller S.R."/>
            <person name="Mao J."/>
            <person name="Zhang R."/>
            <person name="Strauss S.H."/>
        </authorList>
    </citation>
    <scope>NUCLEOTIDE SEQUENCE</scope>
    <source>
        <strain evidence="1">GM15</strain>
        <tissue evidence="1">Leaf</tissue>
    </source>
</reference>
<comment type="caution">
    <text evidence="1">The sequence shown here is derived from an EMBL/GenBank/DDBJ whole genome shotgun (WGS) entry which is preliminary data.</text>
</comment>
<keyword evidence="2" id="KW-1185">Reference proteome</keyword>
<dbReference type="EMBL" id="JAAWWB010000003">
    <property type="protein sequence ID" value="KAG6785977.1"/>
    <property type="molecule type" value="Genomic_DNA"/>
</dbReference>
<gene>
    <name evidence="1" type="ORF">POTOM_007568</name>
</gene>
<name>A0A8X8DBV4_POPTO</name>
<accession>A0A8X8DBV4</accession>
<dbReference type="Proteomes" id="UP000886885">
    <property type="component" value="Chromosome 2A"/>
</dbReference>
<proteinExistence type="predicted"/>
<evidence type="ECO:0000313" key="2">
    <source>
        <dbReference type="Proteomes" id="UP000886885"/>
    </source>
</evidence>
<evidence type="ECO:0000313" key="1">
    <source>
        <dbReference type="EMBL" id="KAG6785977.1"/>
    </source>
</evidence>
<organism evidence="1 2">
    <name type="scientific">Populus tomentosa</name>
    <name type="common">Chinese white poplar</name>
    <dbReference type="NCBI Taxonomy" id="118781"/>
    <lineage>
        <taxon>Eukaryota</taxon>
        <taxon>Viridiplantae</taxon>
        <taxon>Streptophyta</taxon>
        <taxon>Embryophyta</taxon>
        <taxon>Tracheophyta</taxon>
        <taxon>Spermatophyta</taxon>
        <taxon>Magnoliopsida</taxon>
        <taxon>eudicotyledons</taxon>
        <taxon>Gunneridae</taxon>
        <taxon>Pentapetalae</taxon>
        <taxon>rosids</taxon>
        <taxon>fabids</taxon>
        <taxon>Malpighiales</taxon>
        <taxon>Salicaceae</taxon>
        <taxon>Saliceae</taxon>
        <taxon>Populus</taxon>
    </lineage>
</organism>
<protein>
    <submittedName>
        <fullName evidence="1">Uncharacterized protein</fullName>
    </submittedName>
</protein>
<sequence>MVNSRSHTCKSTFSTHLYWDMSISLHELVDFSPNSTYLDLEMSCSTSSSILNTTNSNGATVYGAVPSNPTPSVAARINETPHFMSVTFLIVFLAKLTSSPF</sequence>